<name>A0A7W2FD70_9BURK</name>
<evidence type="ECO:0000313" key="2">
    <source>
        <dbReference type="EMBL" id="MBA5689557.1"/>
    </source>
</evidence>
<comment type="caution">
    <text evidence="2">The sequence shown here is derived from an EMBL/GenBank/DDBJ whole genome shotgun (WGS) entry which is preliminary data.</text>
</comment>
<dbReference type="EMBL" id="JACEZU010000011">
    <property type="protein sequence ID" value="MBA5689557.1"/>
    <property type="molecule type" value="Genomic_DNA"/>
</dbReference>
<organism evidence="2 3">
    <name type="scientific">Rugamonas apoptosis</name>
    <dbReference type="NCBI Taxonomy" id="2758570"/>
    <lineage>
        <taxon>Bacteria</taxon>
        <taxon>Pseudomonadati</taxon>
        <taxon>Pseudomonadota</taxon>
        <taxon>Betaproteobacteria</taxon>
        <taxon>Burkholderiales</taxon>
        <taxon>Oxalobacteraceae</taxon>
        <taxon>Telluria group</taxon>
        <taxon>Rugamonas</taxon>
    </lineage>
</organism>
<accession>A0A7W2FD70</accession>
<sequence>MASIDDVFHQLQAVNTNLSTLHADGIAETNATNQVKSSVDTVDADIKAGFNATVQGLTTIALIDIEAVKLLFHLTQQTDTVICTLENISRNTCAMLTQMTIQTQLQQRMADNLDAIRAMEEAEHPAAALERARLAALQAEIERCCPPEQTPPACTYQPCPKVERAKMPDLPKVGGDGNRPPGPN</sequence>
<evidence type="ECO:0000256" key="1">
    <source>
        <dbReference type="SAM" id="MobiDB-lite"/>
    </source>
</evidence>
<evidence type="ECO:0000313" key="3">
    <source>
        <dbReference type="Proteomes" id="UP000573499"/>
    </source>
</evidence>
<dbReference type="RefSeq" id="WP_182156240.1">
    <property type="nucleotide sequence ID" value="NZ_JACEZU010000011.1"/>
</dbReference>
<dbReference type="Proteomes" id="UP000573499">
    <property type="component" value="Unassembled WGS sequence"/>
</dbReference>
<reference evidence="2 3" key="1">
    <citation type="submission" date="2020-07" db="EMBL/GenBank/DDBJ databases">
        <title>Novel species isolated from subtropical streams in China.</title>
        <authorList>
            <person name="Lu H."/>
        </authorList>
    </citation>
    <scope>NUCLEOTIDE SEQUENCE [LARGE SCALE GENOMIC DNA]</scope>
    <source>
        <strain evidence="2 3">LX47W</strain>
    </source>
</reference>
<dbReference type="AlphaFoldDB" id="A0A7W2FD70"/>
<protein>
    <submittedName>
        <fullName evidence="2">Uncharacterized protein</fullName>
    </submittedName>
</protein>
<feature type="region of interest" description="Disordered" evidence="1">
    <location>
        <begin position="165"/>
        <end position="184"/>
    </location>
</feature>
<proteinExistence type="predicted"/>
<keyword evidence="3" id="KW-1185">Reference proteome</keyword>
<gene>
    <name evidence="2" type="ORF">H3H39_21150</name>
</gene>